<keyword evidence="1" id="KW-0812">Transmembrane</keyword>
<keyword evidence="1" id="KW-0472">Membrane</keyword>
<dbReference type="eggNOG" id="COG4960">
    <property type="taxonomic scope" value="Bacteria"/>
</dbReference>
<name>A8IJB8_AZOC5</name>
<dbReference type="GO" id="GO:0016020">
    <property type="term" value="C:membrane"/>
    <property type="evidence" value="ECO:0007669"/>
    <property type="project" value="InterPro"/>
</dbReference>
<reference evidence="3 4" key="6">
    <citation type="journal article" date="2011" name="Appl. Environ. Microbiol.">
        <title>Involvement of the azorhizobial chromosome partition gene (parA) in the onset of bacteroid differentiation during Sesbania rostrata stem nodule development.</title>
        <authorList>
            <person name="Liu CT."/>
            <person name="Lee KB."/>
            <person name="Wang YS."/>
            <person name="Peng MH."/>
            <person name="Lee KT."/>
            <person name="Suzuki S."/>
            <person name="Suzuki T."/>
            <person name="Oyaizu H."/>
        </authorList>
    </citation>
    <scope>NUCLEOTIDE SEQUENCE [LARGE SCALE GENOMIC DNA]</scope>
    <source>
        <strain evidence="4">ATCC 43989 / DSM 5975 / JCM 20966 / LMG 6465 / NBRC 14845 / NCIMB 13405 / ORS 571</strain>
    </source>
</reference>
<dbReference type="KEGG" id="azc:AZC_0281"/>
<dbReference type="Gene3D" id="1.20.120.1220">
    <property type="match status" value="1"/>
</dbReference>
<feature type="domain" description="Prepilin type IV endopeptidase peptidase" evidence="2">
    <location>
        <begin position="14"/>
        <end position="113"/>
    </location>
</feature>
<feature type="transmembrane region" description="Helical" evidence="1">
    <location>
        <begin position="32"/>
        <end position="53"/>
    </location>
</feature>
<feature type="transmembrane region" description="Helical" evidence="1">
    <location>
        <begin position="60"/>
        <end position="79"/>
    </location>
</feature>
<dbReference type="EMBL" id="AP009384">
    <property type="protein sequence ID" value="BAF86279.1"/>
    <property type="molecule type" value="Genomic_DNA"/>
</dbReference>
<dbReference type="Pfam" id="PF01478">
    <property type="entry name" value="Peptidase_A24"/>
    <property type="match status" value="1"/>
</dbReference>
<dbReference type="RefSeq" id="WP_012168812.1">
    <property type="nucleotide sequence ID" value="NC_009937.1"/>
</dbReference>
<protein>
    <submittedName>
        <fullName evidence="3">Prepilin peptidase</fullName>
    </submittedName>
</protein>
<reference evidence="3 4" key="3">
    <citation type="journal article" date="2008" name="BMC Genomics">
        <title>The genome of the versatile nitrogen fixer Azorhizobium caulinodans ORS571.</title>
        <authorList>
            <person name="Lee KB."/>
            <person name="Backer P.D."/>
            <person name="Aono T."/>
            <person name="Liu CT."/>
            <person name="Suzuki S."/>
            <person name="Suzuki T."/>
            <person name="Kaneko T."/>
            <person name="Yamada M."/>
            <person name="Tabata S."/>
            <person name="Kupfer D.M."/>
            <person name="Najar F.Z."/>
            <person name="Wiley G.B."/>
            <person name="Roe B."/>
            <person name="Binnewies T.T."/>
            <person name="Ussery D.W."/>
            <person name="D'Haeze W."/>
            <person name="Herder J.D."/>
            <person name="Gevers D."/>
            <person name="Vereecke D."/>
            <person name="Holsters M."/>
            <person name="Oyaizu H."/>
        </authorList>
    </citation>
    <scope>NUCLEOTIDE SEQUENCE [LARGE SCALE GENOMIC DNA]</scope>
    <source>
        <strain evidence="4">ATCC 43989 / DSM 5975 / JCM 20966 / LMG 6465 / NBRC 14845 / NCIMB 13405 / ORS 571</strain>
    </source>
</reference>
<evidence type="ECO:0000313" key="3">
    <source>
        <dbReference type="EMBL" id="BAF86279.1"/>
    </source>
</evidence>
<proteinExistence type="predicted"/>
<feature type="transmembrane region" description="Helical" evidence="1">
    <location>
        <begin position="132"/>
        <end position="152"/>
    </location>
</feature>
<evidence type="ECO:0000259" key="2">
    <source>
        <dbReference type="Pfam" id="PF01478"/>
    </source>
</evidence>
<evidence type="ECO:0000313" key="4">
    <source>
        <dbReference type="Proteomes" id="UP000000270"/>
    </source>
</evidence>
<reference evidence="3 4" key="4">
    <citation type="journal article" date="2009" name="Appl. Environ. Microbiol.">
        <title>Comparative genome-wide transcriptional profiling of Azorhizobium caulinodans ORS571 grown under free-living and symbiotic conditions.</title>
        <authorList>
            <person name="Tsukada S."/>
            <person name="Aono T."/>
            <person name="Akiba N."/>
            <person name="Lee KB."/>
            <person name="Liu CT."/>
            <person name="Toyazaki H."/>
            <person name="Oyaizu H."/>
        </authorList>
    </citation>
    <scope>NUCLEOTIDE SEQUENCE [LARGE SCALE GENOMIC DNA]</scope>
    <source>
        <strain evidence="4">ATCC 43989 / DSM 5975 / JCM 20966 / LMG 6465 / NBRC 14845 / NCIMB 13405 / ORS 571</strain>
    </source>
</reference>
<dbReference type="STRING" id="438753.AZC_0281"/>
<sequence>MSPVLLAEAFASILVPVALVAALASDLSRRTIPNIVVLALLLGFAALAFLGYVDDLPLRLVLAGAVLCVGFALFSEDVIGAGDAKLAAATALWLDPTQFPLYVLLCGAMGALLVAAATVARQQGWGGRLARGLPYGVALATAGLALFPYSSLALA</sequence>
<accession>A8IJB8</accession>
<organism evidence="3 4">
    <name type="scientific">Azorhizobium caulinodans (strain ATCC 43989 / DSM 5975 / JCM 20966 / LMG 6465 / NBRC 14845 / NCIMB 13405 / ORS 571)</name>
    <dbReference type="NCBI Taxonomy" id="438753"/>
    <lineage>
        <taxon>Bacteria</taxon>
        <taxon>Pseudomonadati</taxon>
        <taxon>Pseudomonadota</taxon>
        <taxon>Alphaproteobacteria</taxon>
        <taxon>Hyphomicrobiales</taxon>
        <taxon>Xanthobacteraceae</taxon>
        <taxon>Azorhizobium</taxon>
    </lineage>
</organism>
<reference evidence="3 4" key="1">
    <citation type="journal article" date="2007" name="Appl. Environ. Microbiol.">
        <title>Rhizobial factors required for stem nodule maturation and maintenance in Sesbania rostrata-Azorhizobium caulinodans ORS571 symbiosis.</title>
        <authorList>
            <person name="Suzuki S."/>
            <person name="Aono T."/>
            <person name="Lee KB."/>
            <person name="Suzuki T."/>
            <person name="Liu CT."/>
            <person name="Miwa H."/>
            <person name="Wakao S."/>
            <person name="Iki T."/>
            <person name="Oyaizu H."/>
        </authorList>
    </citation>
    <scope>NUCLEOTIDE SEQUENCE [LARGE SCALE GENOMIC DNA]</scope>
    <source>
        <strain evidence="4">ATCC 43989 / DSM 5975 / JCM 20966 / LMG 6465 / NBRC 14845 / NCIMB 13405 / ORS 571</strain>
    </source>
</reference>
<reference evidence="4" key="2">
    <citation type="submission" date="2007-04" db="EMBL/GenBank/DDBJ databases">
        <title>Complete genome sequence of the nitrogen-fixing bacterium Azorhizobium caulinodans ORS571.</title>
        <authorList>
            <person name="Lee K.B."/>
            <person name="Backer P.D."/>
            <person name="Aono T."/>
            <person name="Liu C.T."/>
            <person name="Suzuki S."/>
            <person name="Suzuki T."/>
            <person name="Kaneko T."/>
            <person name="Yamada M."/>
            <person name="Tabata S."/>
            <person name="Kupfer D.M."/>
            <person name="Najar F.Z."/>
            <person name="Wiley G.B."/>
            <person name="Roe B."/>
            <person name="Binnewies T."/>
            <person name="Ussery D."/>
            <person name="Vereecke D."/>
            <person name="Gevers D."/>
            <person name="Holsters M."/>
            <person name="Oyaizu H."/>
        </authorList>
    </citation>
    <scope>NUCLEOTIDE SEQUENCE [LARGE SCALE GENOMIC DNA]</scope>
    <source>
        <strain evidence="4">ATCC 43989 / DSM 5975 / JCM 20966 / LMG 6465 / NBRC 14845 / NCIMB 13405 / ORS 571</strain>
    </source>
</reference>
<gene>
    <name evidence="3" type="primary">cpaA</name>
    <name evidence="3" type="ordered locus">AZC_0281</name>
</gene>
<keyword evidence="1" id="KW-1133">Transmembrane helix</keyword>
<dbReference type="GO" id="GO:0004190">
    <property type="term" value="F:aspartic-type endopeptidase activity"/>
    <property type="evidence" value="ECO:0007669"/>
    <property type="project" value="InterPro"/>
</dbReference>
<dbReference type="AlphaFoldDB" id="A8IJB8"/>
<dbReference type="HOGENOM" id="CLU_057101_9_0_5"/>
<dbReference type="Proteomes" id="UP000000270">
    <property type="component" value="Chromosome"/>
</dbReference>
<evidence type="ECO:0000256" key="1">
    <source>
        <dbReference type="SAM" id="Phobius"/>
    </source>
</evidence>
<keyword evidence="4" id="KW-1185">Reference proteome</keyword>
<reference evidence="3 4" key="5">
    <citation type="journal article" date="2010" name="Appl. Environ. Microbiol.">
        <title>phrR-like gene praR of Azorhizobium caulinodans ORS571 is essential for symbiosis with Sesbania rostrata and is involved in expression of reb genes.</title>
        <authorList>
            <person name="Akiba N."/>
            <person name="Aono T."/>
            <person name="Toyazaki H."/>
            <person name="Sato S."/>
            <person name="Oyaizu H."/>
        </authorList>
    </citation>
    <scope>NUCLEOTIDE SEQUENCE [LARGE SCALE GENOMIC DNA]</scope>
    <source>
        <strain evidence="4">ATCC 43989 / DSM 5975 / JCM 20966 / LMG 6465 / NBRC 14845 / NCIMB 13405 / ORS 571</strain>
    </source>
</reference>
<feature type="transmembrane region" description="Helical" evidence="1">
    <location>
        <begin position="99"/>
        <end position="120"/>
    </location>
</feature>
<dbReference type="InterPro" id="IPR000045">
    <property type="entry name" value="Prepilin_IV_endopep_pep"/>
</dbReference>